<protein>
    <submittedName>
        <fullName evidence="4">Uncharacterized protein</fullName>
    </submittedName>
</protein>
<dbReference type="GO" id="GO:0005680">
    <property type="term" value="C:anaphase-promoting complex"/>
    <property type="evidence" value="ECO:0007669"/>
    <property type="project" value="TreeGrafter"/>
</dbReference>
<dbReference type="AlphaFoldDB" id="A0A2T7DWE5"/>
<name>A0A2T7DWE5_9POAL</name>
<dbReference type="GO" id="GO:0007091">
    <property type="term" value="P:metaphase/anaphase transition of mitotic cell cycle"/>
    <property type="evidence" value="ECO:0007669"/>
    <property type="project" value="TreeGrafter"/>
</dbReference>
<dbReference type="PANTHER" id="PTHR12558:SF13">
    <property type="entry name" value="CELL DIVISION CYCLE PROTEIN 27 HOMOLOG"/>
    <property type="match status" value="1"/>
</dbReference>
<dbReference type="PANTHER" id="PTHR12558">
    <property type="entry name" value="CELL DIVISION CYCLE 16,23,27"/>
    <property type="match status" value="1"/>
</dbReference>
<evidence type="ECO:0000256" key="3">
    <source>
        <dbReference type="PROSITE-ProRule" id="PRU00339"/>
    </source>
</evidence>
<dbReference type="SUPFAM" id="SSF48452">
    <property type="entry name" value="TPR-like"/>
    <property type="match status" value="1"/>
</dbReference>
<dbReference type="Gramene" id="PUZ59910">
    <property type="protein sequence ID" value="PUZ59910"/>
    <property type="gene ID" value="GQ55_4G081300"/>
</dbReference>
<dbReference type="OrthoDB" id="671806at2759"/>
<accession>A0A2T7DWE5</accession>
<gene>
    <name evidence="4" type="ORF">GQ55_4G081300</name>
</gene>
<dbReference type="GO" id="GO:0005737">
    <property type="term" value="C:cytoplasm"/>
    <property type="evidence" value="ECO:0007669"/>
    <property type="project" value="TreeGrafter"/>
</dbReference>
<feature type="repeat" description="TPR" evidence="3">
    <location>
        <begin position="76"/>
        <end position="109"/>
    </location>
</feature>
<proteinExistence type="inferred from homology"/>
<dbReference type="Proteomes" id="UP000244336">
    <property type="component" value="Chromosome 4"/>
</dbReference>
<evidence type="ECO:0000256" key="2">
    <source>
        <dbReference type="ARBA" id="ARBA00038210"/>
    </source>
</evidence>
<dbReference type="InterPro" id="IPR019734">
    <property type="entry name" value="TPR_rpt"/>
</dbReference>
<sequence length="158" mass="17730">MLSCSVPSVQTNVQLLATCYLHNNQPYAAYHILKGKKLPESRYLFAMTCFRMNILREAEDTICPVNEPNIEVPSGATGHYLLGIIYRCTGRMSAASEQFTKALTLDPLLWAAYEELCILGVAEDADECFSEATALRLQQEHTSNPLWKSQTLPMKIEL</sequence>
<dbReference type="Gene3D" id="1.25.40.10">
    <property type="entry name" value="Tetratricopeptide repeat domain"/>
    <property type="match status" value="1"/>
</dbReference>
<dbReference type="GO" id="GO:0051301">
    <property type="term" value="P:cell division"/>
    <property type="evidence" value="ECO:0007669"/>
    <property type="project" value="TreeGrafter"/>
</dbReference>
<dbReference type="GO" id="GO:0031145">
    <property type="term" value="P:anaphase-promoting complex-dependent catabolic process"/>
    <property type="evidence" value="ECO:0007669"/>
    <property type="project" value="TreeGrafter"/>
</dbReference>
<dbReference type="InterPro" id="IPR011990">
    <property type="entry name" value="TPR-like_helical_dom_sf"/>
</dbReference>
<keyword evidence="1 3" id="KW-0802">TPR repeat</keyword>
<dbReference type="GO" id="GO:0016567">
    <property type="term" value="P:protein ubiquitination"/>
    <property type="evidence" value="ECO:0007669"/>
    <property type="project" value="TreeGrafter"/>
</dbReference>
<evidence type="ECO:0000313" key="4">
    <source>
        <dbReference type="EMBL" id="PUZ59910.1"/>
    </source>
</evidence>
<dbReference type="EMBL" id="CM009752">
    <property type="protein sequence ID" value="PUZ59910.1"/>
    <property type="molecule type" value="Genomic_DNA"/>
</dbReference>
<keyword evidence="5" id="KW-1185">Reference proteome</keyword>
<organism evidence="4 5">
    <name type="scientific">Panicum hallii var. hallii</name>
    <dbReference type="NCBI Taxonomy" id="1504633"/>
    <lineage>
        <taxon>Eukaryota</taxon>
        <taxon>Viridiplantae</taxon>
        <taxon>Streptophyta</taxon>
        <taxon>Embryophyta</taxon>
        <taxon>Tracheophyta</taxon>
        <taxon>Spermatophyta</taxon>
        <taxon>Magnoliopsida</taxon>
        <taxon>Liliopsida</taxon>
        <taxon>Poales</taxon>
        <taxon>Poaceae</taxon>
        <taxon>PACMAD clade</taxon>
        <taxon>Panicoideae</taxon>
        <taxon>Panicodae</taxon>
        <taxon>Paniceae</taxon>
        <taxon>Panicinae</taxon>
        <taxon>Panicum</taxon>
        <taxon>Panicum sect. Panicum</taxon>
    </lineage>
</organism>
<evidence type="ECO:0000256" key="1">
    <source>
        <dbReference type="ARBA" id="ARBA00022803"/>
    </source>
</evidence>
<comment type="similarity">
    <text evidence="2">Belongs to the APC3/CDC27 family.</text>
</comment>
<dbReference type="Pfam" id="PF12895">
    <property type="entry name" value="ANAPC3"/>
    <property type="match status" value="1"/>
</dbReference>
<dbReference type="STRING" id="1504633.A0A2T7DWE5"/>
<dbReference type="PROSITE" id="PS50005">
    <property type="entry name" value="TPR"/>
    <property type="match status" value="1"/>
</dbReference>
<evidence type="ECO:0000313" key="5">
    <source>
        <dbReference type="Proteomes" id="UP000244336"/>
    </source>
</evidence>
<reference evidence="4 5" key="1">
    <citation type="submission" date="2018-04" db="EMBL/GenBank/DDBJ databases">
        <title>WGS assembly of Panicum hallii var. hallii HAL2.</title>
        <authorList>
            <person name="Lovell J."/>
            <person name="Jenkins J."/>
            <person name="Lowry D."/>
            <person name="Mamidi S."/>
            <person name="Sreedasyam A."/>
            <person name="Weng X."/>
            <person name="Barry K."/>
            <person name="Bonette J."/>
            <person name="Campitelli B."/>
            <person name="Daum C."/>
            <person name="Gordon S."/>
            <person name="Gould B."/>
            <person name="Lipzen A."/>
            <person name="MacQueen A."/>
            <person name="Palacio-Mejia J."/>
            <person name="Plott C."/>
            <person name="Shakirov E."/>
            <person name="Shu S."/>
            <person name="Yoshinaga Y."/>
            <person name="Zane M."/>
            <person name="Rokhsar D."/>
            <person name="Grimwood J."/>
            <person name="Schmutz J."/>
            <person name="Juenger T."/>
        </authorList>
    </citation>
    <scope>NUCLEOTIDE SEQUENCE [LARGE SCALE GENOMIC DNA]</scope>
    <source>
        <strain evidence="5">cv. HAL2</strain>
    </source>
</reference>